<name>A0ABW2C8F2_9PSEU</name>
<dbReference type="InterPro" id="IPR046671">
    <property type="entry name" value="DUF6541"/>
</dbReference>
<feature type="transmembrane region" description="Helical" evidence="1">
    <location>
        <begin position="255"/>
        <end position="272"/>
    </location>
</feature>
<reference evidence="3" key="1">
    <citation type="journal article" date="2019" name="Int. J. Syst. Evol. Microbiol.">
        <title>The Global Catalogue of Microorganisms (GCM) 10K type strain sequencing project: providing services to taxonomists for standard genome sequencing and annotation.</title>
        <authorList>
            <consortium name="The Broad Institute Genomics Platform"/>
            <consortium name="The Broad Institute Genome Sequencing Center for Infectious Disease"/>
            <person name="Wu L."/>
            <person name="Ma J."/>
        </authorList>
    </citation>
    <scope>NUCLEOTIDE SEQUENCE [LARGE SCALE GENOMIC DNA]</scope>
    <source>
        <strain evidence="3">KCTC 32255</strain>
    </source>
</reference>
<evidence type="ECO:0000256" key="1">
    <source>
        <dbReference type="SAM" id="Phobius"/>
    </source>
</evidence>
<feature type="transmembrane region" description="Helical" evidence="1">
    <location>
        <begin position="417"/>
        <end position="439"/>
    </location>
</feature>
<protein>
    <submittedName>
        <fullName evidence="2">DUF6541 family protein</fullName>
    </submittedName>
</protein>
<feature type="transmembrane region" description="Helical" evidence="1">
    <location>
        <begin position="65"/>
        <end position="88"/>
    </location>
</feature>
<keyword evidence="1" id="KW-1133">Transmembrane helix</keyword>
<dbReference type="Pfam" id="PF20176">
    <property type="entry name" value="DUF6541"/>
    <property type="match status" value="1"/>
</dbReference>
<feature type="transmembrane region" description="Helical" evidence="1">
    <location>
        <begin position="334"/>
        <end position="353"/>
    </location>
</feature>
<feature type="transmembrane region" description="Helical" evidence="1">
    <location>
        <begin position="12"/>
        <end position="30"/>
    </location>
</feature>
<accession>A0ABW2C8F2</accession>
<comment type="caution">
    <text evidence="2">The sequence shown here is derived from an EMBL/GenBank/DDBJ whole genome shotgun (WGS) entry which is preliminary data.</text>
</comment>
<keyword evidence="3" id="KW-1185">Reference proteome</keyword>
<dbReference type="EMBL" id="JBHSXX010000001">
    <property type="protein sequence ID" value="MFC6871666.1"/>
    <property type="molecule type" value="Genomic_DNA"/>
</dbReference>
<organism evidence="2 3">
    <name type="scientific">Haloechinothrix salitolerans</name>
    <dbReference type="NCBI Taxonomy" id="926830"/>
    <lineage>
        <taxon>Bacteria</taxon>
        <taxon>Bacillati</taxon>
        <taxon>Actinomycetota</taxon>
        <taxon>Actinomycetes</taxon>
        <taxon>Pseudonocardiales</taxon>
        <taxon>Pseudonocardiaceae</taxon>
        <taxon>Haloechinothrix</taxon>
    </lineage>
</organism>
<feature type="transmembrane region" description="Helical" evidence="1">
    <location>
        <begin position="203"/>
        <end position="222"/>
    </location>
</feature>
<feature type="transmembrane region" description="Helical" evidence="1">
    <location>
        <begin position="284"/>
        <end position="314"/>
    </location>
</feature>
<sequence length="683" mass="72242">MPIALNPGMAVATIALTCLMVIVPGLLAAAALGVRGWLLAASAPLVTYAVVGIAGPWLAIAGVPFTVATFVLATLVTVAACAGVRLPHRGRAALFRLGKDDVGSPWQRGAHLSVLGCVVTAAALGGYTVLNGMGNLATIPQDWDAAFHANGIRYIAETHDSSLHGMGSLNKYGDGTALFYPNAYHLIGALVYQLSGVSVATVLNAHTVLLPGLLALALIAMIREFHGRAVFAGFAALLAIAPVTLLYASLERGPLLTFLEGLALLPVGIAVLRRLLTRRDVVAAALAVLVLIGLLAIHPSTLFTGLVFGIPLLAQHWLTARPHGTRTRLVGGDLLTLGGVVVTAALLAAPHLVGAATRPSPGGPVTWPVELDIQSAVGALLVFQHDQPLPRLWLCAALVLGVMFMRRLGELRWLGATALLASAAWVAVATSDAPIVIALSQPLWNDPWRFMALAALPLTMLAAHGMAEAQAVARPVIARVVDRLTSRIRRGIDIPRTWVAGGVALTMIAGFAWVTGLFYTGPNTAVVHKGFDMDSSERVSTAEVAAMRKLGELAAPGEWAMNDRFDGTVWTYAISGVRTVAAHYDKRRIATEARLLSRRFNHFDDDPDVRAAAAELNVRWVIIGKRGFVRDGKHRTAGLTGHAALPFLTKVYENEGAVIYRVDSTTSGYEFTSARPRAASTGR</sequence>
<feature type="transmembrane region" description="Helical" evidence="1">
    <location>
        <begin position="109"/>
        <end position="130"/>
    </location>
</feature>
<keyword evidence="1" id="KW-0472">Membrane</keyword>
<keyword evidence="1" id="KW-0812">Transmembrane</keyword>
<dbReference type="RefSeq" id="WP_345391647.1">
    <property type="nucleotide sequence ID" value="NZ_BAABLA010000007.1"/>
</dbReference>
<feature type="transmembrane region" description="Helical" evidence="1">
    <location>
        <begin position="37"/>
        <end position="59"/>
    </location>
</feature>
<evidence type="ECO:0000313" key="2">
    <source>
        <dbReference type="EMBL" id="MFC6871666.1"/>
    </source>
</evidence>
<feature type="transmembrane region" description="Helical" evidence="1">
    <location>
        <begin position="451"/>
        <end position="477"/>
    </location>
</feature>
<evidence type="ECO:0000313" key="3">
    <source>
        <dbReference type="Proteomes" id="UP001596337"/>
    </source>
</evidence>
<gene>
    <name evidence="2" type="ORF">ACFQGD_31555</name>
</gene>
<dbReference type="Proteomes" id="UP001596337">
    <property type="component" value="Unassembled WGS sequence"/>
</dbReference>
<feature type="transmembrane region" description="Helical" evidence="1">
    <location>
        <begin position="498"/>
        <end position="519"/>
    </location>
</feature>
<feature type="transmembrane region" description="Helical" evidence="1">
    <location>
        <begin position="229"/>
        <end position="249"/>
    </location>
</feature>
<proteinExistence type="predicted"/>